<keyword evidence="3" id="KW-1185">Reference proteome</keyword>
<keyword evidence="1" id="KW-0732">Signal</keyword>
<evidence type="ECO:0000313" key="2">
    <source>
        <dbReference type="EnsemblProtists" id="EOD39015"/>
    </source>
</evidence>
<dbReference type="HOGENOM" id="CLU_113169_1_1_1"/>
<dbReference type="AlphaFoldDB" id="A0A0D3KTD0"/>
<organism evidence="2 3">
    <name type="scientific">Emiliania huxleyi (strain CCMP1516)</name>
    <dbReference type="NCBI Taxonomy" id="280463"/>
    <lineage>
        <taxon>Eukaryota</taxon>
        <taxon>Haptista</taxon>
        <taxon>Haptophyta</taxon>
        <taxon>Prymnesiophyceae</taxon>
        <taxon>Isochrysidales</taxon>
        <taxon>Noelaerhabdaceae</taxon>
        <taxon>Emiliania</taxon>
    </lineage>
</organism>
<dbReference type="KEGG" id="ehx:EMIHUDRAFT_361448"/>
<dbReference type="Proteomes" id="UP000013827">
    <property type="component" value="Unassembled WGS sequence"/>
</dbReference>
<reference evidence="3" key="1">
    <citation type="journal article" date="2013" name="Nature">
        <title>Pan genome of the phytoplankton Emiliania underpins its global distribution.</title>
        <authorList>
            <person name="Read B.A."/>
            <person name="Kegel J."/>
            <person name="Klute M.J."/>
            <person name="Kuo A."/>
            <person name="Lefebvre S.C."/>
            <person name="Maumus F."/>
            <person name="Mayer C."/>
            <person name="Miller J."/>
            <person name="Monier A."/>
            <person name="Salamov A."/>
            <person name="Young J."/>
            <person name="Aguilar M."/>
            <person name="Claverie J.M."/>
            <person name="Frickenhaus S."/>
            <person name="Gonzalez K."/>
            <person name="Herman E.K."/>
            <person name="Lin Y.C."/>
            <person name="Napier J."/>
            <person name="Ogata H."/>
            <person name="Sarno A.F."/>
            <person name="Shmutz J."/>
            <person name="Schroeder D."/>
            <person name="de Vargas C."/>
            <person name="Verret F."/>
            <person name="von Dassow P."/>
            <person name="Valentin K."/>
            <person name="Van de Peer Y."/>
            <person name="Wheeler G."/>
            <person name="Dacks J.B."/>
            <person name="Delwiche C.F."/>
            <person name="Dyhrman S.T."/>
            <person name="Glockner G."/>
            <person name="John U."/>
            <person name="Richards T."/>
            <person name="Worden A.Z."/>
            <person name="Zhang X."/>
            <person name="Grigoriev I.V."/>
            <person name="Allen A.E."/>
            <person name="Bidle K."/>
            <person name="Borodovsky M."/>
            <person name="Bowler C."/>
            <person name="Brownlee C."/>
            <person name="Cock J.M."/>
            <person name="Elias M."/>
            <person name="Gladyshev V.N."/>
            <person name="Groth M."/>
            <person name="Guda C."/>
            <person name="Hadaegh A."/>
            <person name="Iglesias-Rodriguez M.D."/>
            <person name="Jenkins J."/>
            <person name="Jones B.M."/>
            <person name="Lawson T."/>
            <person name="Leese F."/>
            <person name="Lindquist E."/>
            <person name="Lobanov A."/>
            <person name="Lomsadze A."/>
            <person name="Malik S.B."/>
            <person name="Marsh M.E."/>
            <person name="Mackinder L."/>
            <person name="Mock T."/>
            <person name="Mueller-Roeber B."/>
            <person name="Pagarete A."/>
            <person name="Parker M."/>
            <person name="Probert I."/>
            <person name="Quesneville H."/>
            <person name="Raines C."/>
            <person name="Rensing S.A."/>
            <person name="Riano-Pachon D.M."/>
            <person name="Richier S."/>
            <person name="Rokitta S."/>
            <person name="Shiraiwa Y."/>
            <person name="Soanes D.M."/>
            <person name="van der Giezen M."/>
            <person name="Wahlund T.M."/>
            <person name="Williams B."/>
            <person name="Wilson W."/>
            <person name="Wolfe G."/>
            <person name="Wurch L.L."/>
        </authorList>
    </citation>
    <scope>NUCLEOTIDE SEQUENCE</scope>
</reference>
<feature type="signal peptide" evidence="1">
    <location>
        <begin position="1"/>
        <end position="28"/>
    </location>
</feature>
<dbReference type="EnsemblProtists" id="EOD39015">
    <property type="protein sequence ID" value="EOD39015"/>
    <property type="gene ID" value="EMIHUDRAFT_361448"/>
</dbReference>
<reference evidence="2" key="2">
    <citation type="submission" date="2024-10" db="UniProtKB">
        <authorList>
            <consortium name="EnsemblProtists"/>
        </authorList>
    </citation>
    <scope>IDENTIFICATION</scope>
</reference>
<dbReference type="RefSeq" id="XP_005791444.1">
    <property type="nucleotide sequence ID" value="XM_005791387.1"/>
</dbReference>
<name>A0A0D3KTD0_EMIH1</name>
<protein>
    <submittedName>
        <fullName evidence="2">Uncharacterized protein</fullName>
    </submittedName>
</protein>
<evidence type="ECO:0000313" key="3">
    <source>
        <dbReference type="Proteomes" id="UP000013827"/>
    </source>
</evidence>
<dbReference type="PaxDb" id="2903-EOD39015"/>
<proteinExistence type="predicted"/>
<sequence length="105" mass="10954">RARPGPRRLAAETSALALLVKMAAVAIAATVVQSFGAQASVRGHEPSAIQSRSQKLLARTAADSAIAAAAVELSRRLVPHMLPPCGSVDSILPRILLPPRLGTRM</sequence>
<feature type="chain" id="PRO_5044291931" evidence="1">
    <location>
        <begin position="29"/>
        <end position="105"/>
    </location>
</feature>
<accession>A0A0D3KTD0</accession>
<dbReference type="GeneID" id="17284286"/>
<evidence type="ECO:0000256" key="1">
    <source>
        <dbReference type="SAM" id="SignalP"/>
    </source>
</evidence>